<comment type="caution">
    <text evidence="1">The sequence shown here is derived from an EMBL/GenBank/DDBJ whole genome shotgun (WGS) entry which is preliminary data.</text>
</comment>
<protein>
    <submittedName>
        <fullName evidence="1">Uncharacterized protein</fullName>
    </submittedName>
</protein>
<evidence type="ECO:0000313" key="1">
    <source>
        <dbReference type="EMBL" id="KAK6782039.1"/>
    </source>
</evidence>
<sequence>MGASLLHEGLCSVGGSGTTSWMVQQILSAKKTFSIEGRAESKVTQMPSYSIKKIY</sequence>
<reference evidence="1 2" key="1">
    <citation type="submission" date="2024-02" db="EMBL/GenBank/DDBJ databases">
        <title>de novo genome assembly of Solanum bulbocastanum strain 11H21.</title>
        <authorList>
            <person name="Hosaka A.J."/>
        </authorList>
    </citation>
    <scope>NUCLEOTIDE SEQUENCE [LARGE SCALE GENOMIC DNA]</scope>
    <source>
        <tissue evidence="1">Young leaves</tissue>
    </source>
</reference>
<dbReference type="EMBL" id="JBANQN010000008">
    <property type="protein sequence ID" value="KAK6782039.1"/>
    <property type="molecule type" value="Genomic_DNA"/>
</dbReference>
<dbReference type="AlphaFoldDB" id="A0AAN8T604"/>
<keyword evidence="2" id="KW-1185">Reference proteome</keyword>
<dbReference type="Proteomes" id="UP001371456">
    <property type="component" value="Unassembled WGS sequence"/>
</dbReference>
<accession>A0AAN8T604</accession>
<proteinExistence type="predicted"/>
<name>A0AAN8T604_SOLBU</name>
<gene>
    <name evidence="1" type="ORF">RDI58_019835</name>
</gene>
<organism evidence="1 2">
    <name type="scientific">Solanum bulbocastanum</name>
    <name type="common">Wild potato</name>
    <dbReference type="NCBI Taxonomy" id="147425"/>
    <lineage>
        <taxon>Eukaryota</taxon>
        <taxon>Viridiplantae</taxon>
        <taxon>Streptophyta</taxon>
        <taxon>Embryophyta</taxon>
        <taxon>Tracheophyta</taxon>
        <taxon>Spermatophyta</taxon>
        <taxon>Magnoliopsida</taxon>
        <taxon>eudicotyledons</taxon>
        <taxon>Gunneridae</taxon>
        <taxon>Pentapetalae</taxon>
        <taxon>asterids</taxon>
        <taxon>lamiids</taxon>
        <taxon>Solanales</taxon>
        <taxon>Solanaceae</taxon>
        <taxon>Solanoideae</taxon>
        <taxon>Solaneae</taxon>
        <taxon>Solanum</taxon>
    </lineage>
</organism>
<evidence type="ECO:0000313" key="2">
    <source>
        <dbReference type="Proteomes" id="UP001371456"/>
    </source>
</evidence>